<dbReference type="SUPFAM" id="SSF49764">
    <property type="entry name" value="HSP20-like chaperones"/>
    <property type="match status" value="1"/>
</dbReference>
<reference evidence="3" key="1">
    <citation type="submission" date="2024-10" db="EMBL/GenBank/DDBJ databases">
        <authorList>
            <person name="Ryan C."/>
        </authorList>
    </citation>
    <scope>NUCLEOTIDE SEQUENCE [LARGE SCALE GENOMIC DNA]</scope>
</reference>
<dbReference type="InterPro" id="IPR002068">
    <property type="entry name" value="A-crystallin/Hsp20_dom"/>
</dbReference>
<evidence type="ECO:0000256" key="1">
    <source>
        <dbReference type="ARBA" id="ARBA00023016"/>
    </source>
</evidence>
<dbReference type="InterPro" id="IPR044587">
    <property type="entry name" value="HSP21-like"/>
</dbReference>
<keyword evidence="1" id="KW-0346">Stress response</keyword>
<dbReference type="InterPro" id="IPR008978">
    <property type="entry name" value="HSP20-like_chaperone"/>
</dbReference>
<evidence type="ECO:0000313" key="4">
    <source>
        <dbReference type="Proteomes" id="UP001497457"/>
    </source>
</evidence>
<gene>
    <name evidence="3" type="ORF">URODEC1_LOCUS107405</name>
</gene>
<keyword evidence="4" id="KW-1185">Reference proteome</keyword>
<dbReference type="Pfam" id="PF00011">
    <property type="entry name" value="HSP20"/>
    <property type="match status" value="1"/>
</dbReference>
<accession>A0ABC9FQ84</accession>
<dbReference type="Proteomes" id="UP001497457">
    <property type="component" value="Chromosome 7b"/>
</dbReference>
<sequence length="188" mass="20259">MLSTVTPCTLLSQPPAAPSGKIFGAPLQPLKQAAAAATAVALPWARSKMSPLSMCHANTYDVPPFALVHPKFSPNDAKNNWRIIEEADHINLWFKVGDNTSKDELEVATNGNVLLIRYKGKNNNNPTSPASTLDESPASLLDVRLLMPSCYEDPKKVEAELTFGTLLVTVTKPKQATNNPPIPIGTSD</sequence>
<name>A0ABC9FQ84_9POAL</name>
<organism evidence="3 4">
    <name type="scientific">Urochloa decumbens</name>
    <dbReference type="NCBI Taxonomy" id="240449"/>
    <lineage>
        <taxon>Eukaryota</taxon>
        <taxon>Viridiplantae</taxon>
        <taxon>Streptophyta</taxon>
        <taxon>Embryophyta</taxon>
        <taxon>Tracheophyta</taxon>
        <taxon>Spermatophyta</taxon>
        <taxon>Magnoliopsida</taxon>
        <taxon>Liliopsida</taxon>
        <taxon>Poales</taxon>
        <taxon>Poaceae</taxon>
        <taxon>PACMAD clade</taxon>
        <taxon>Panicoideae</taxon>
        <taxon>Panicodae</taxon>
        <taxon>Paniceae</taxon>
        <taxon>Melinidinae</taxon>
        <taxon>Urochloa</taxon>
    </lineage>
</organism>
<evidence type="ECO:0000259" key="2">
    <source>
        <dbReference type="Pfam" id="PF00011"/>
    </source>
</evidence>
<dbReference type="EMBL" id="OZ075117">
    <property type="protein sequence ID" value="CAL5079007.1"/>
    <property type="molecule type" value="Genomic_DNA"/>
</dbReference>
<protein>
    <recommendedName>
        <fullName evidence="2">SHSP domain-containing protein</fullName>
    </recommendedName>
</protein>
<dbReference type="PANTHER" id="PTHR46733:SF9">
    <property type="entry name" value="OS09G0345500 PROTEIN"/>
    <property type="match status" value="1"/>
</dbReference>
<dbReference type="PANTHER" id="PTHR46733">
    <property type="entry name" value="26.5 KDA HEAT SHOCK PROTEIN, MITOCHONDRIAL"/>
    <property type="match status" value="1"/>
</dbReference>
<feature type="domain" description="SHSP" evidence="2">
    <location>
        <begin position="84"/>
        <end position="181"/>
    </location>
</feature>
<proteinExistence type="predicted"/>
<dbReference type="AlphaFoldDB" id="A0ABC9FQ84"/>
<evidence type="ECO:0000313" key="3">
    <source>
        <dbReference type="EMBL" id="CAL5079007.1"/>
    </source>
</evidence>